<name>A0A809S9J6_9BACT</name>
<evidence type="ECO:0000313" key="3">
    <source>
        <dbReference type="EMBL" id="BBO23681.1"/>
    </source>
</evidence>
<accession>A0A809S9J6</accession>
<evidence type="ECO:0000256" key="1">
    <source>
        <dbReference type="SAM" id="MobiDB-lite"/>
    </source>
</evidence>
<gene>
    <name evidence="3" type="ORF">NPRO_12760</name>
</gene>
<protein>
    <submittedName>
        <fullName evidence="3">Uncharacterized protein</fullName>
    </submittedName>
</protein>
<evidence type="ECO:0000313" key="4">
    <source>
        <dbReference type="Proteomes" id="UP000662873"/>
    </source>
</evidence>
<dbReference type="KEGG" id="npy:NPRO_12760"/>
<dbReference type="AlphaFoldDB" id="A0A809S9J6"/>
<organism evidence="3 4">
    <name type="scientific">Candidatus Nitrosymbiomonas proteolyticus</name>
    <dbReference type="NCBI Taxonomy" id="2608984"/>
    <lineage>
        <taxon>Bacteria</taxon>
        <taxon>Bacillati</taxon>
        <taxon>Armatimonadota</taxon>
        <taxon>Armatimonadota incertae sedis</taxon>
        <taxon>Candidatus Nitrosymbiomonas</taxon>
    </lineage>
</organism>
<keyword evidence="2" id="KW-0472">Membrane</keyword>
<keyword evidence="2" id="KW-0812">Transmembrane</keyword>
<reference evidence="3" key="1">
    <citation type="journal article" name="DNA Res.">
        <title>The physiological potential of anammox bacteria as revealed by their core genome structure.</title>
        <authorList>
            <person name="Okubo T."/>
            <person name="Toyoda A."/>
            <person name="Fukuhara K."/>
            <person name="Uchiyama I."/>
            <person name="Harigaya Y."/>
            <person name="Kuroiwa M."/>
            <person name="Suzuki T."/>
            <person name="Murakami Y."/>
            <person name="Suwa Y."/>
            <person name="Takami H."/>
        </authorList>
    </citation>
    <scope>NUCLEOTIDE SEQUENCE</scope>
    <source>
        <strain evidence="3">317325-2</strain>
    </source>
</reference>
<sequence length="285" mass="30215">MGGGDRIVSLDEETGAIKAYSNSKLYSAVNGPDGLRLPKSGPPFYRDEADLITKAKRKLEAIGWAFGPDVSHRPIPVPDAHGNIGKALIYLKFHDRPNGYSTLGAGNKAIIGLDSLTGEIVELQRFIGYTYAPPTVNITSEQAVQAAREVIDVGPSPTVLGPAYQYLNEWGPLSERGRALYRSKTMPLGYWIHGLKEDAVVASDTGEILNHYANATGGEEPDSAANAATTQPPTGRVASDKVSAANAGSAPRKGTRGNPMTVVLCSAAALLVVAGAIWAFRHAHR</sequence>
<proteinExistence type="predicted"/>
<dbReference type="Proteomes" id="UP000662873">
    <property type="component" value="Chromosome"/>
</dbReference>
<feature type="transmembrane region" description="Helical" evidence="2">
    <location>
        <begin position="260"/>
        <end position="280"/>
    </location>
</feature>
<feature type="region of interest" description="Disordered" evidence="1">
    <location>
        <begin position="214"/>
        <end position="256"/>
    </location>
</feature>
<evidence type="ECO:0000256" key="2">
    <source>
        <dbReference type="SAM" id="Phobius"/>
    </source>
</evidence>
<dbReference type="EMBL" id="AP021858">
    <property type="protein sequence ID" value="BBO23681.1"/>
    <property type="molecule type" value="Genomic_DNA"/>
</dbReference>
<keyword evidence="2" id="KW-1133">Transmembrane helix</keyword>